<dbReference type="GO" id="GO:0005886">
    <property type="term" value="C:plasma membrane"/>
    <property type="evidence" value="ECO:0007669"/>
    <property type="project" value="UniProtKB-SubCell"/>
</dbReference>
<name>A0A2M9BI59_9ACTN</name>
<sequence length="276" mass="29505">MTAPHDDQPSGPRVGWFSRRLWGLHALVVVAVVFCLFMGLWQMGVYDTRREHERADQQAVPEVALTEVLGPDDAFTATANHRPVELTGTYAPAGDQVWVSGRDQDGTDGYWLVAPVLVDGVEAGAAGRPPALLVVRGWSAEAGDVPEPAAGQVTISAVLQAGDARGSGLDPDSRVIDGVRIPALVNDLPYDLYGGYGIVTDQTPPESADLAPVAPPDPEVSWSAGLRNLAYAIQWWIFGAFAVFMWWRMCTDLRNGPGGDRPSGARPAPKPLATAE</sequence>
<dbReference type="RefSeq" id="WP_100414727.1">
    <property type="nucleotide sequence ID" value="NZ_PGEZ01000001.1"/>
</dbReference>
<dbReference type="CDD" id="cd06662">
    <property type="entry name" value="SURF1"/>
    <property type="match status" value="1"/>
</dbReference>
<reference evidence="3 4" key="1">
    <citation type="submission" date="2017-11" db="EMBL/GenBank/DDBJ databases">
        <title>Genomic Encyclopedia of Archaeal and Bacterial Type Strains, Phase II (KMG-II): From Individual Species to Whole Genera.</title>
        <authorList>
            <person name="Goeker M."/>
        </authorList>
    </citation>
    <scope>NUCLEOTIDE SEQUENCE [LARGE SCALE GENOMIC DNA]</scope>
    <source>
        <strain evidence="3 4">DSM 27763</strain>
    </source>
</reference>
<keyword evidence="1" id="KW-1133">Transmembrane helix</keyword>
<keyword evidence="1" id="KW-1003">Cell membrane</keyword>
<keyword evidence="1" id="KW-0812">Transmembrane</keyword>
<feature type="region of interest" description="Disordered" evidence="2">
    <location>
        <begin position="256"/>
        <end position="276"/>
    </location>
</feature>
<evidence type="ECO:0000313" key="4">
    <source>
        <dbReference type="Proteomes" id="UP000230842"/>
    </source>
</evidence>
<proteinExistence type="inferred from homology"/>
<dbReference type="AlphaFoldDB" id="A0A2M9BI59"/>
<keyword evidence="4" id="KW-1185">Reference proteome</keyword>
<feature type="transmembrane region" description="Helical" evidence="1">
    <location>
        <begin position="20"/>
        <end position="41"/>
    </location>
</feature>
<comment type="similarity">
    <text evidence="1">Belongs to the SURF1 family.</text>
</comment>
<dbReference type="Proteomes" id="UP000230842">
    <property type="component" value="Unassembled WGS sequence"/>
</dbReference>
<comment type="subcellular location">
    <subcellularLocation>
        <location evidence="1">Cell membrane</location>
        <topology evidence="1">Multi-pass membrane protein</topology>
    </subcellularLocation>
</comment>
<dbReference type="EMBL" id="PGEZ01000001">
    <property type="protein sequence ID" value="PJJ57620.1"/>
    <property type="molecule type" value="Genomic_DNA"/>
</dbReference>
<evidence type="ECO:0000256" key="2">
    <source>
        <dbReference type="SAM" id="MobiDB-lite"/>
    </source>
</evidence>
<dbReference type="Pfam" id="PF02104">
    <property type="entry name" value="SURF1"/>
    <property type="match status" value="1"/>
</dbReference>
<accession>A0A2M9BI59</accession>
<dbReference type="PROSITE" id="PS50895">
    <property type="entry name" value="SURF1"/>
    <property type="match status" value="1"/>
</dbReference>
<dbReference type="OrthoDB" id="3266379at2"/>
<dbReference type="InterPro" id="IPR002994">
    <property type="entry name" value="Surf1/Shy1"/>
</dbReference>
<keyword evidence="1" id="KW-0472">Membrane</keyword>
<comment type="caution">
    <text evidence="1">Lacks conserved residue(s) required for the propagation of feature annotation.</text>
</comment>
<protein>
    <recommendedName>
        <fullName evidence="1">SURF1-like protein</fullName>
    </recommendedName>
</protein>
<organism evidence="3 4">
    <name type="scientific">Mumia flava</name>
    <dbReference type="NCBI Taxonomy" id="1348852"/>
    <lineage>
        <taxon>Bacteria</taxon>
        <taxon>Bacillati</taxon>
        <taxon>Actinomycetota</taxon>
        <taxon>Actinomycetes</taxon>
        <taxon>Propionibacteriales</taxon>
        <taxon>Nocardioidaceae</taxon>
        <taxon>Mumia</taxon>
    </lineage>
</organism>
<evidence type="ECO:0000256" key="1">
    <source>
        <dbReference type="RuleBase" id="RU363076"/>
    </source>
</evidence>
<comment type="caution">
    <text evidence="3">The sequence shown here is derived from an EMBL/GenBank/DDBJ whole genome shotgun (WGS) entry which is preliminary data.</text>
</comment>
<evidence type="ECO:0000313" key="3">
    <source>
        <dbReference type="EMBL" id="PJJ57620.1"/>
    </source>
</evidence>
<gene>
    <name evidence="3" type="ORF">CLV56_1856</name>
</gene>